<dbReference type="eggNOG" id="KOG4197">
    <property type="taxonomic scope" value="Eukaryota"/>
</dbReference>
<gene>
    <name evidence="1" type="ORF">RCOM_0344400</name>
</gene>
<organism evidence="1 2">
    <name type="scientific">Ricinus communis</name>
    <name type="common">Castor bean</name>
    <dbReference type="NCBI Taxonomy" id="3988"/>
    <lineage>
        <taxon>Eukaryota</taxon>
        <taxon>Viridiplantae</taxon>
        <taxon>Streptophyta</taxon>
        <taxon>Embryophyta</taxon>
        <taxon>Tracheophyta</taxon>
        <taxon>Spermatophyta</taxon>
        <taxon>Magnoliopsida</taxon>
        <taxon>eudicotyledons</taxon>
        <taxon>Gunneridae</taxon>
        <taxon>Pentapetalae</taxon>
        <taxon>rosids</taxon>
        <taxon>fabids</taxon>
        <taxon>Malpighiales</taxon>
        <taxon>Euphorbiaceae</taxon>
        <taxon>Acalyphoideae</taxon>
        <taxon>Acalypheae</taxon>
        <taxon>Ricinus</taxon>
    </lineage>
</organism>
<dbReference type="InterPro" id="IPR011990">
    <property type="entry name" value="TPR-like_helical_dom_sf"/>
</dbReference>
<accession>B9SBQ4</accession>
<protein>
    <recommendedName>
        <fullName evidence="3">Pentatricopeptide repeat-containing protein</fullName>
    </recommendedName>
</protein>
<dbReference type="Proteomes" id="UP000008311">
    <property type="component" value="Unassembled WGS sequence"/>
</dbReference>
<evidence type="ECO:0008006" key="3">
    <source>
        <dbReference type="Google" id="ProtNLM"/>
    </source>
</evidence>
<sequence length="61" mass="7275">MGFQRYLHVANELIGMHTKLDRMRDARKLLDRMSVRNYISWNKMVLAYAFNYDCSGALEIF</sequence>
<dbReference type="EMBL" id="EQ973915">
    <property type="protein sequence ID" value="EEF39002.1"/>
    <property type="molecule type" value="Genomic_DNA"/>
</dbReference>
<dbReference type="AlphaFoldDB" id="B9SBQ4"/>
<name>B9SBQ4_RICCO</name>
<dbReference type="InParanoid" id="B9SBQ4"/>
<dbReference type="STRING" id="3988.B9SBQ4"/>
<proteinExistence type="predicted"/>
<evidence type="ECO:0000313" key="1">
    <source>
        <dbReference type="EMBL" id="EEF39002.1"/>
    </source>
</evidence>
<reference evidence="2" key="1">
    <citation type="journal article" date="2010" name="Nat. Biotechnol.">
        <title>Draft genome sequence of the oilseed species Ricinus communis.</title>
        <authorList>
            <person name="Chan A.P."/>
            <person name="Crabtree J."/>
            <person name="Zhao Q."/>
            <person name="Lorenzi H."/>
            <person name="Orvis J."/>
            <person name="Puiu D."/>
            <person name="Melake-Berhan A."/>
            <person name="Jones K.M."/>
            <person name="Redman J."/>
            <person name="Chen G."/>
            <person name="Cahoon E.B."/>
            <person name="Gedil M."/>
            <person name="Stanke M."/>
            <person name="Haas B.J."/>
            <person name="Wortman J.R."/>
            <person name="Fraser-Liggett C.M."/>
            <person name="Ravel J."/>
            <person name="Rabinowicz P.D."/>
        </authorList>
    </citation>
    <scope>NUCLEOTIDE SEQUENCE [LARGE SCALE GENOMIC DNA]</scope>
    <source>
        <strain evidence="2">cv. Hale</strain>
    </source>
</reference>
<evidence type="ECO:0000313" key="2">
    <source>
        <dbReference type="Proteomes" id="UP000008311"/>
    </source>
</evidence>
<keyword evidence="2" id="KW-1185">Reference proteome</keyword>
<dbReference type="Gene3D" id="1.25.40.10">
    <property type="entry name" value="Tetratricopeptide repeat domain"/>
    <property type="match status" value="1"/>
</dbReference>